<sequence length="410" mass="45947">MALSVVAIKAAKGRAKPYKLTDSDGLYLLVTPSGARYWRMNYRHLGKQKTLAFGVWPDTGLADAREQRDAARKVLARSEDPGEKIKLARIAASVAASNSFKAVADEWLVKVEKEGRSAATMKKLRWLLDFINQSIGKRPIAAISAQELLIMLRKMEGKGRYETAKRLRSTCSQVFRYAIATARAERDVAADLRGALIAPQPVHRAAITNADAAGGLLRAIEAFEGHPNTKAALRLLPHVFVRPGELRHAEWADFDFDKALWTIPALKTKMRRAHTIPLSRQALAILETIEHDADYSRFLFPSLRSVDRPMSENTINAALRRMGFAQDEMTGHGFRAMAATLLNEMGLWHPDAIERQLAHADNNAVRRAYTRGEYWDERVKMMQHWSDHLDFLRDGAKVLKGKFGKAKAGK</sequence>
<evidence type="ECO:0000259" key="6">
    <source>
        <dbReference type="PROSITE" id="PS51898"/>
    </source>
</evidence>
<dbReference type="Proteomes" id="UP000287746">
    <property type="component" value="Unassembled WGS sequence"/>
</dbReference>
<dbReference type="InterPro" id="IPR002104">
    <property type="entry name" value="Integrase_catalytic"/>
</dbReference>
<dbReference type="Pfam" id="PF22022">
    <property type="entry name" value="Phage_int_M"/>
    <property type="match status" value="1"/>
</dbReference>
<keyword evidence="4" id="KW-0233">DNA recombination</keyword>
<feature type="domain" description="Core-binding (CB)" evidence="7">
    <location>
        <begin position="98"/>
        <end position="179"/>
    </location>
</feature>
<accession>A0A430FZT2</accession>
<dbReference type="Gene3D" id="3.30.160.390">
    <property type="entry name" value="Integrase, DNA-binding domain"/>
    <property type="match status" value="1"/>
</dbReference>
<dbReference type="GO" id="GO:0015074">
    <property type="term" value="P:DNA integration"/>
    <property type="evidence" value="ECO:0007669"/>
    <property type="project" value="UniProtKB-KW"/>
</dbReference>
<dbReference type="InterPro" id="IPR050808">
    <property type="entry name" value="Phage_Integrase"/>
</dbReference>
<dbReference type="GO" id="GO:0003677">
    <property type="term" value="F:DNA binding"/>
    <property type="evidence" value="ECO:0007669"/>
    <property type="project" value="UniProtKB-UniRule"/>
</dbReference>
<keyword evidence="3 5" id="KW-0238">DNA-binding</keyword>
<evidence type="ECO:0000313" key="8">
    <source>
        <dbReference type="EMBL" id="RSY79358.1"/>
    </source>
</evidence>
<evidence type="ECO:0000256" key="5">
    <source>
        <dbReference type="PROSITE-ProRule" id="PRU01248"/>
    </source>
</evidence>
<keyword evidence="2" id="KW-0229">DNA integration</keyword>
<dbReference type="InterPro" id="IPR025166">
    <property type="entry name" value="Integrase_DNA_bind_dom"/>
</dbReference>
<organism evidence="8 9">
    <name type="scientific">Sphingomonas koreensis</name>
    <dbReference type="NCBI Taxonomy" id="93064"/>
    <lineage>
        <taxon>Bacteria</taxon>
        <taxon>Pseudomonadati</taxon>
        <taxon>Pseudomonadota</taxon>
        <taxon>Alphaproteobacteria</taxon>
        <taxon>Sphingomonadales</taxon>
        <taxon>Sphingomonadaceae</taxon>
        <taxon>Sphingomonas</taxon>
    </lineage>
</organism>
<dbReference type="PANTHER" id="PTHR30629">
    <property type="entry name" value="PROPHAGE INTEGRASE"/>
    <property type="match status" value="1"/>
</dbReference>
<dbReference type="EMBL" id="QQYZ01000020">
    <property type="protein sequence ID" value="RSY79358.1"/>
    <property type="molecule type" value="Genomic_DNA"/>
</dbReference>
<dbReference type="AlphaFoldDB" id="A0A430FZT2"/>
<evidence type="ECO:0000256" key="2">
    <source>
        <dbReference type="ARBA" id="ARBA00022908"/>
    </source>
</evidence>
<dbReference type="PROSITE" id="PS51900">
    <property type="entry name" value="CB"/>
    <property type="match status" value="1"/>
</dbReference>
<dbReference type="InterPro" id="IPR013762">
    <property type="entry name" value="Integrase-like_cat_sf"/>
</dbReference>
<dbReference type="Pfam" id="PF00589">
    <property type="entry name" value="Phage_integrase"/>
    <property type="match status" value="1"/>
</dbReference>
<dbReference type="InterPro" id="IPR010998">
    <property type="entry name" value="Integrase_recombinase_N"/>
</dbReference>
<dbReference type="SUPFAM" id="SSF56349">
    <property type="entry name" value="DNA breaking-rejoining enzymes"/>
    <property type="match status" value="1"/>
</dbReference>
<dbReference type="InterPro" id="IPR011010">
    <property type="entry name" value="DNA_brk_join_enz"/>
</dbReference>
<evidence type="ECO:0000313" key="9">
    <source>
        <dbReference type="Proteomes" id="UP000287746"/>
    </source>
</evidence>
<dbReference type="GO" id="GO:0006310">
    <property type="term" value="P:DNA recombination"/>
    <property type="evidence" value="ECO:0007669"/>
    <property type="project" value="UniProtKB-KW"/>
</dbReference>
<comment type="caution">
    <text evidence="8">The sequence shown here is derived from an EMBL/GenBank/DDBJ whole genome shotgun (WGS) entry which is preliminary data.</text>
</comment>
<dbReference type="Pfam" id="PF13356">
    <property type="entry name" value="Arm-DNA-bind_3"/>
    <property type="match status" value="1"/>
</dbReference>
<dbReference type="Gene3D" id="1.10.150.130">
    <property type="match status" value="1"/>
</dbReference>
<protein>
    <submittedName>
        <fullName evidence="8">DUF4102 domain-containing protein</fullName>
    </submittedName>
</protein>
<proteinExistence type="inferred from homology"/>
<dbReference type="Gene3D" id="1.10.443.10">
    <property type="entry name" value="Intergrase catalytic core"/>
    <property type="match status" value="1"/>
</dbReference>
<evidence type="ECO:0000256" key="1">
    <source>
        <dbReference type="ARBA" id="ARBA00008857"/>
    </source>
</evidence>
<gene>
    <name evidence="8" type="ORF">DAH66_17485</name>
</gene>
<evidence type="ECO:0000259" key="7">
    <source>
        <dbReference type="PROSITE" id="PS51900"/>
    </source>
</evidence>
<feature type="domain" description="Tyr recombinase" evidence="6">
    <location>
        <begin position="202"/>
        <end position="382"/>
    </location>
</feature>
<dbReference type="InterPro" id="IPR044068">
    <property type="entry name" value="CB"/>
</dbReference>
<reference evidence="8 9" key="1">
    <citation type="submission" date="2018-07" db="EMBL/GenBank/DDBJ databases">
        <title>Genomic and Epidemiologic Investigation of an Indolent Hospital Outbreak.</title>
        <authorList>
            <person name="Johnson R.C."/>
            <person name="Deming C."/>
            <person name="Conlan S."/>
            <person name="Zellmer C.J."/>
            <person name="Michelin A.V."/>
            <person name="Lee-Lin S."/>
            <person name="Thomas P.J."/>
            <person name="Park M."/>
            <person name="Weingarten R.A."/>
            <person name="Less J."/>
            <person name="Dekker J.P."/>
            <person name="Frank K.M."/>
            <person name="Musser K.A."/>
            <person name="Mcquiston J.R."/>
            <person name="Henderson D.K."/>
            <person name="Lau A.F."/>
            <person name="Palmore T.N."/>
            <person name="Segre J.A."/>
        </authorList>
    </citation>
    <scope>NUCLEOTIDE SEQUENCE [LARGE SCALE GENOMIC DNA]</scope>
    <source>
        <strain evidence="8 9">SK-CDC1_0717</strain>
    </source>
</reference>
<dbReference type="PROSITE" id="PS51898">
    <property type="entry name" value="TYR_RECOMBINASE"/>
    <property type="match status" value="1"/>
</dbReference>
<dbReference type="PANTHER" id="PTHR30629:SF2">
    <property type="entry name" value="PROPHAGE INTEGRASE INTS-RELATED"/>
    <property type="match status" value="1"/>
</dbReference>
<comment type="similarity">
    <text evidence="1">Belongs to the 'phage' integrase family.</text>
</comment>
<dbReference type="InterPro" id="IPR038488">
    <property type="entry name" value="Integrase_DNA-bd_sf"/>
</dbReference>
<evidence type="ECO:0000256" key="3">
    <source>
        <dbReference type="ARBA" id="ARBA00023125"/>
    </source>
</evidence>
<evidence type="ECO:0000256" key="4">
    <source>
        <dbReference type="ARBA" id="ARBA00023172"/>
    </source>
</evidence>
<dbReference type="InterPro" id="IPR053876">
    <property type="entry name" value="Phage_int_M"/>
</dbReference>
<name>A0A430FZT2_9SPHN</name>
<dbReference type="RefSeq" id="WP_126005316.1">
    <property type="nucleotide sequence ID" value="NZ_QQYZ01000020.1"/>
</dbReference>
<dbReference type="CDD" id="cd00801">
    <property type="entry name" value="INT_P4_C"/>
    <property type="match status" value="1"/>
</dbReference>